<dbReference type="InterPro" id="IPR049163">
    <property type="entry name" value="Pif1-like_2B_dom"/>
</dbReference>
<name>A0A9N9JPV8_9GLOM</name>
<comment type="caution">
    <text evidence="2">The sequence shown here is derived from an EMBL/GenBank/DDBJ whole genome shotgun (WGS) entry which is preliminary data.</text>
</comment>
<feature type="non-terminal residue" evidence="2">
    <location>
        <position position="232"/>
    </location>
</feature>
<protein>
    <submittedName>
        <fullName evidence="2">19007_t:CDS:1</fullName>
    </submittedName>
</protein>
<dbReference type="InterPro" id="IPR027417">
    <property type="entry name" value="P-loop_NTPase"/>
</dbReference>
<accession>A0A9N9JPV8</accession>
<dbReference type="EMBL" id="CAJVPY010027861">
    <property type="protein sequence ID" value="CAG8791767.1"/>
    <property type="molecule type" value="Genomic_DNA"/>
</dbReference>
<dbReference type="OrthoDB" id="3691720at2759"/>
<sequence>DKIIAAANGQDDNKCFFVDGPGGTGKTFLYQTLCYIMNGLGIEILTDEIEFAQWLFNLENRTLPTINEEIEVLQQYISTKSLIMDVFDNVLENEDETSLISTVILCTTNKISLDIYNKVIQKMHGQEKVYLSIDKIICDHNEDPTEFPEKFLYSLTPNGLPPHQLILKQGAVVMLLQNLDVNEGLCNGVRMIIRRMHDHVLDCELMTGNVAGRRVLIPRIKLQPTDDFLPFH</sequence>
<evidence type="ECO:0000313" key="2">
    <source>
        <dbReference type="EMBL" id="CAG8791767.1"/>
    </source>
</evidence>
<dbReference type="Proteomes" id="UP000789405">
    <property type="component" value="Unassembled WGS sequence"/>
</dbReference>
<dbReference type="Pfam" id="PF21530">
    <property type="entry name" value="Pif1_2B_dom"/>
    <property type="match status" value="1"/>
</dbReference>
<organism evidence="2 3">
    <name type="scientific">Dentiscutata erythropus</name>
    <dbReference type="NCBI Taxonomy" id="1348616"/>
    <lineage>
        <taxon>Eukaryota</taxon>
        <taxon>Fungi</taxon>
        <taxon>Fungi incertae sedis</taxon>
        <taxon>Mucoromycota</taxon>
        <taxon>Glomeromycotina</taxon>
        <taxon>Glomeromycetes</taxon>
        <taxon>Diversisporales</taxon>
        <taxon>Gigasporaceae</taxon>
        <taxon>Dentiscutata</taxon>
    </lineage>
</organism>
<proteinExistence type="predicted"/>
<dbReference type="Gene3D" id="3.40.50.300">
    <property type="entry name" value="P-loop containing nucleotide triphosphate hydrolases"/>
    <property type="match status" value="1"/>
</dbReference>
<dbReference type="SUPFAM" id="SSF52540">
    <property type="entry name" value="P-loop containing nucleoside triphosphate hydrolases"/>
    <property type="match status" value="1"/>
</dbReference>
<feature type="domain" description="DNA helicase Pif1-like 2B" evidence="1">
    <location>
        <begin position="151"/>
        <end position="194"/>
    </location>
</feature>
<dbReference type="PANTHER" id="PTHR10492:SF57">
    <property type="entry name" value="ATP-DEPENDENT DNA HELICASE"/>
    <property type="match status" value="1"/>
</dbReference>
<reference evidence="2" key="1">
    <citation type="submission" date="2021-06" db="EMBL/GenBank/DDBJ databases">
        <authorList>
            <person name="Kallberg Y."/>
            <person name="Tangrot J."/>
            <person name="Rosling A."/>
        </authorList>
    </citation>
    <scope>NUCLEOTIDE SEQUENCE</scope>
    <source>
        <strain evidence="2">MA453B</strain>
    </source>
</reference>
<keyword evidence="3" id="KW-1185">Reference proteome</keyword>
<dbReference type="PANTHER" id="PTHR10492">
    <property type="match status" value="1"/>
</dbReference>
<gene>
    <name evidence="2" type="ORF">DERYTH_LOCUS21571</name>
</gene>
<dbReference type="AlphaFoldDB" id="A0A9N9JPV8"/>
<evidence type="ECO:0000259" key="1">
    <source>
        <dbReference type="Pfam" id="PF21530"/>
    </source>
</evidence>
<evidence type="ECO:0000313" key="3">
    <source>
        <dbReference type="Proteomes" id="UP000789405"/>
    </source>
</evidence>